<evidence type="ECO:0000313" key="14">
    <source>
        <dbReference type="Proteomes" id="UP000440367"/>
    </source>
</evidence>
<name>A0A6A3TNH4_9STRA</name>
<dbReference type="EMBL" id="QXGC01000824">
    <property type="protein sequence ID" value="KAE9219731.1"/>
    <property type="molecule type" value="Genomic_DNA"/>
</dbReference>
<accession>A0A6A3TNH4</accession>
<evidence type="ECO:0000313" key="18">
    <source>
        <dbReference type="Proteomes" id="UP000476176"/>
    </source>
</evidence>
<evidence type="ECO:0000313" key="11">
    <source>
        <dbReference type="Proteomes" id="UP000429523"/>
    </source>
</evidence>
<dbReference type="Proteomes" id="UP000476176">
    <property type="component" value="Unassembled WGS sequence"/>
</dbReference>
<dbReference type="EMBL" id="QXFW01000915">
    <property type="protein sequence ID" value="KAE9000257.1"/>
    <property type="molecule type" value="Genomic_DNA"/>
</dbReference>
<gene>
    <name evidence="10" type="ORF">PF001_g14994</name>
    <name evidence="9" type="ORF">PF002_g9639</name>
    <name evidence="8" type="ORF">PF004_g13530</name>
    <name evidence="7" type="ORF">PF005_g10807</name>
    <name evidence="6" type="ORF">PF006_g13464</name>
    <name evidence="5" type="ORF">PF007_g14589</name>
    <name evidence="2" type="ORF">PF009_g9460</name>
    <name evidence="4" type="ORF">PF010_g15594</name>
    <name evidence="3" type="ORF">PF011_g14256</name>
</gene>
<dbReference type="Proteomes" id="UP000429523">
    <property type="component" value="Unassembled WGS sequence"/>
</dbReference>
<dbReference type="Proteomes" id="UP000488956">
    <property type="component" value="Unassembled WGS sequence"/>
</dbReference>
<reference evidence="11 12" key="1">
    <citation type="submission" date="2018-08" db="EMBL/GenBank/DDBJ databases">
        <title>Genomic investigation of the strawberry pathogen Phytophthora fragariae indicates pathogenicity is determined by transcriptional variation in three key races.</title>
        <authorList>
            <person name="Adams T.M."/>
            <person name="Armitage A.D."/>
            <person name="Sobczyk M.K."/>
            <person name="Bates H.J."/>
            <person name="Dunwell J.M."/>
            <person name="Nellist C.F."/>
            <person name="Harrison R.J."/>
        </authorList>
    </citation>
    <scope>NUCLEOTIDE SEQUENCE [LARGE SCALE GENOMIC DNA]</scope>
    <source>
        <strain evidence="10 13">A4</strain>
        <strain evidence="9 14">BC-1</strain>
        <strain evidence="8 18">BC-23</strain>
        <strain evidence="7 12">NOV-27</strain>
        <strain evidence="6 15">NOV-5</strain>
        <strain evidence="5 16">NOV-71</strain>
        <strain evidence="2 11">NOV-9</strain>
        <strain evidence="4 19">ONT-3</strain>
        <strain evidence="3 17">SCRP245</strain>
    </source>
</reference>
<evidence type="ECO:0000256" key="1">
    <source>
        <dbReference type="SAM" id="SignalP"/>
    </source>
</evidence>
<evidence type="ECO:0000313" key="12">
    <source>
        <dbReference type="Proteomes" id="UP000433483"/>
    </source>
</evidence>
<feature type="chain" id="PRO_5036166267" description="RxLR effector protein" evidence="1">
    <location>
        <begin position="23"/>
        <end position="70"/>
    </location>
</feature>
<evidence type="ECO:0000313" key="6">
    <source>
        <dbReference type="EMBL" id="KAE9140734.1"/>
    </source>
</evidence>
<dbReference type="EMBL" id="QXGA01000802">
    <property type="protein sequence ID" value="KAE9140734.1"/>
    <property type="molecule type" value="Genomic_DNA"/>
</dbReference>
<evidence type="ECO:0000313" key="3">
    <source>
        <dbReference type="EMBL" id="KAE9000257.1"/>
    </source>
</evidence>
<evidence type="ECO:0000313" key="13">
    <source>
        <dbReference type="Proteomes" id="UP000437068"/>
    </source>
</evidence>
<dbReference type="AlphaFoldDB" id="A0A6A3TNH4"/>
<dbReference type="EMBL" id="QXFX01001024">
    <property type="protein sequence ID" value="KAE9098341.1"/>
    <property type="molecule type" value="Genomic_DNA"/>
</dbReference>
<evidence type="ECO:0000313" key="8">
    <source>
        <dbReference type="EMBL" id="KAE9219731.1"/>
    </source>
</evidence>
<dbReference type="Proteomes" id="UP000433483">
    <property type="component" value="Unassembled WGS sequence"/>
</dbReference>
<dbReference type="EMBL" id="QXGE01000953">
    <property type="protein sequence ID" value="KAE9300359.1"/>
    <property type="molecule type" value="Genomic_DNA"/>
</dbReference>
<dbReference type="Proteomes" id="UP000440732">
    <property type="component" value="Unassembled WGS sequence"/>
</dbReference>
<protein>
    <recommendedName>
        <fullName evidence="20">RxLR effector protein</fullName>
    </recommendedName>
</protein>
<organism evidence="6 15">
    <name type="scientific">Phytophthora fragariae</name>
    <dbReference type="NCBI Taxonomy" id="53985"/>
    <lineage>
        <taxon>Eukaryota</taxon>
        <taxon>Sar</taxon>
        <taxon>Stramenopiles</taxon>
        <taxon>Oomycota</taxon>
        <taxon>Peronosporomycetes</taxon>
        <taxon>Peronosporales</taxon>
        <taxon>Peronosporaceae</taxon>
        <taxon>Phytophthora</taxon>
    </lineage>
</organism>
<evidence type="ECO:0000313" key="10">
    <source>
        <dbReference type="EMBL" id="KAE9300359.1"/>
    </source>
</evidence>
<evidence type="ECO:0000313" key="2">
    <source>
        <dbReference type="EMBL" id="KAE8940735.1"/>
    </source>
</evidence>
<dbReference type="Proteomes" id="UP000441208">
    <property type="component" value="Unassembled WGS sequence"/>
</dbReference>
<keyword evidence="12" id="KW-1185">Reference proteome</keyword>
<comment type="caution">
    <text evidence="6">The sequence shown here is derived from an EMBL/GenBank/DDBJ whole genome shotgun (WGS) entry which is preliminary data.</text>
</comment>
<dbReference type="Proteomes" id="UP000440367">
    <property type="component" value="Unassembled WGS sequence"/>
</dbReference>
<dbReference type="Proteomes" id="UP000460718">
    <property type="component" value="Unassembled WGS sequence"/>
</dbReference>
<evidence type="ECO:0000313" key="7">
    <source>
        <dbReference type="EMBL" id="KAE9211953.1"/>
    </source>
</evidence>
<feature type="signal peptide" evidence="1">
    <location>
        <begin position="1"/>
        <end position="22"/>
    </location>
</feature>
<sequence>MRSPVALCCHLALRSDLLLVAGQREQRDGATRFAQSPSRLWIAAMSAAAARTRSAVARRGPPVARWAGAR</sequence>
<dbReference type="EMBL" id="QXGF01000406">
    <property type="protein sequence ID" value="KAE8940735.1"/>
    <property type="molecule type" value="Genomic_DNA"/>
</dbReference>
<keyword evidence="1" id="KW-0732">Signal</keyword>
<dbReference type="EMBL" id="QXGB01000522">
    <property type="protein sequence ID" value="KAE9211953.1"/>
    <property type="molecule type" value="Genomic_DNA"/>
</dbReference>
<proteinExistence type="predicted"/>
<dbReference type="Proteomes" id="UP000437068">
    <property type="component" value="Unassembled WGS sequence"/>
</dbReference>
<evidence type="ECO:0000313" key="4">
    <source>
        <dbReference type="EMBL" id="KAE9098341.1"/>
    </source>
</evidence>
<evidence type="ECO:0000313" key="15">
    <source>
        <dbReference type="Proteomes" id="UP000440732"/>
    </source>
</evidence>
<evidence type="ECO:0008006" key="20">
    <source>
        <dbReference type="Google" id="ProtNLM"/>
    </source>
</evidence>
<evidence type="ECO:0000313" key="9">
    <source>
        <dbReference type="EMBL" id="KAE9240679.1"/>
    </source>
</evidence>
<evidence type="ECO:0000313" key="16">
    <source>
        <dbReference type="Proteomes" id="UP000441208"/>
    </source>
</evidence>
<evidence type="ECO:0000313" key="19">
    <source>
        <dbReference type="Proteomes" id="UP000488956"/>
    </source>
</evidence>
<dbReference type="EMBL" id="QXGD01000402">
    <property type="protein sequence ID" value="KAE9240679.1"/>
    <property type="molecule type" value="Genomic_DNA"/>
</dbReference>
<evidence type="ECO:0000313" key="5">
    <source>
        <dbReference type="EMBL" id="KAE9102872.1"/>
    </source>
</evidence>
<evidence type="ECO:0000313" key="17">
    <source>
        <dbReference type="Proteomes" id="UP000460718"/>
    </source>
</evidence>
<dbReference type="EMBL" id="QXFZ01000857">
    <property type="protein sequence ID" value="KAE9102872.1"/>
    <property type="molecule type" value="Genomic_DNA"/>
</dbReference>